<comment type="similarity">
    <text evidence="1">Belongs to the carbohydrate kinase PfkB family.</text>
</comment>
<evidence type="ECO:0000256" key="1">
    <source>
        <dbReference type="ARBA" id="ARBA00010688"/>
    </source>
</evidence>
<evidence type="ECO:0000256" key="3">
    <source>
        <dbReference type="ARBA" id="ARBA00022741"/>
    </source>
</evidence>
<keyword evidence="3" id="KW-0547">Nucleotide-binding</keyword>
<gene>
    <name evidence="8" type="ORF">FHX76_001693</name>
</gene>
<dbReference type="GO" id="GO:0016301">
    <property type="term" value="F:kinase activity"/>
    <property type="evidence" value="ECO:0007669"/>
    <property type="project" value="UniProtKB-KW"/>
</dbReference>
<dbReference type="Gene3D" id="3.40.1190.20">
    <property type="match status" value="1"/>
</dbReference>
<keyword evidence="9" id="KW-1185">Reference proteome</keyword>
<evidence type="ECO:0000259" key="7">
    <source>
        <dbReference type="Pfam" id="PF00294"/>
    </source>
</evidence>
<dbReference type="GO" id="GO:0005524">
    <property type="term" value="F:ATP binding"/>
    <property type="evidence" value="ECO:0007669"/>
    <property type="project" value="UniProtKB-KW"/>
</dbReference>
<dbReference type="InterPro" id="IPR011611">
    <property type="entry name" value="PfkB_dom"/>
</dbReference>
<evidence type="ECO:0000256" key="4">
    <source>
        <dbReference type="ARBA" id="ARBA00022777"/>
    </source>
</evidence>
<dbReference type="PROSITE" id="PS00584">
    <property type="entry name" value="PFKB_KINASES_2"/>
    <property type="match status" value="1"/>
</dbReference>
<dbReference type="InterPro" id="IPR029056">
    <property type="entry name" value="Ribokinase-like"/>
</dbReference>
<reference evidence="8 9" key="1">
    <citation type="submission" date="2020-02" db="EMBL/GenBank/DDBJ databases">
        <title>Sequencing the genomes of 1000 actinobacteria strains.</title>
        <authorList>
            <person name="Klenk H.-P."/>
        </authorList>
    </citation>
    <scope>NUCLEOTIDE SEQUENCE [LARGE SCALE GENOMIC DNA]</scope>
    <source>
        <strain evidence="8 9">DSM 27960</strain>
    </source>
</reference>
<protein>
    <recommendedName>
        <fullName evidence="7">Carbohydrate kinase PfkB domain-containing protein</fullName>
    </recommendedName>
</protein>
<evidence type="ECO:0000256" key="5">
    <source>
        <dbReference type="ARBA" id="ARBA00022840"/>
    </source>
</evidence>
<evidence type="ECO:0000313" key="8">
    <source>
        <dbReference type="EMBL" id="NIH53825.1"/>
    </source>
</evidence>
<dbReference type="SUPFAM" id="SSF53613">
    <property type="entry name" value="Ribokinase-like"/>
    <property type="match status" value="1"/>
</dbReference>
<dbReference type="InterPro" id="IPR002173">
    <property type="entry name" value="Carboh/pur_kinase_PfkB_CS"/>
</dbReference>
<dbReference type="NCBIfam" id="TIGR03168">
    <property type="entry name" value="1-PFK"/>
    <property type="match status" value="1"/>
</dbReference>
<name>A0A7X5R1U4_9MICO</name>
<dbReference type="Proteomes" id="UP000541033">
    <property type="component" value="Unassembled WGS sequence"/>
</dbReference>
<keyword evidence="2 6" id="KW-0808">Transferase</keyword>
<dbReference type="AlphaFoldDB" id="A0A7X5R1U4"/>
<dbReference type="PROSITE" id="PS00583">
    <property type="entry name" value="PFKB_KINASES_1"/>
    <property type="match status" value="1"/>
</dbReference>
<evidence type="ECO:0000256" key="2">
    <source>
        <dbReference type="ARBA" id="ARBA00022679"/>
    </source>
</evidence>
<dbReference type="GO" id="GO:0005975">
    <property type="term" value="P:carbohydrate metabolic process"/>
    <property type="evidence" value="ECO:0007669"/>
    <property type="project" value="InterPro"/>
</dbReference>
<sequence length="312" mass="31572">MIVTLTPNPALDHTYSIEQLNRGSSIRTPAAAVRAGGKGVNVSRVLHSQGVGVTTVVPVGGASGREFEAEALASGLALTAIAVAGSTRRSIAIVEQRDGTTTLLNEEGSGYSPAEWDRIVTTTAASFNGASCVVASGSLPPGAPSDLYPRLIGAANRAKIPSIIDVSGQPLLDAAKAGATVLKPNQHELADATGMSDPIEGARHLLSLGATAVVVSLGEDGMRCVQQSSATVWSATLDTQLVGNPTGAGDASVAALAATLSSSAGLDLSQIDWAAALTLATAWSASAVLTPTAGELHPSWPQLAQRVTVRQL</sequence>
<dbReference type="RefSeq" id="WP_167149756.1">
    <property type="nucleotide sequence ID" value="NZ_JAAMOX010000001.1"/>
</dbReference>
<dbReference type="PIRSF" id="PIRSF000535">
    <property type="entry name" value="1PFK/6PFK/LacC"/>
    <property type="match status" value="1"/>
</dbReference>
<keyword evidence="4" id="KW-0418">Kinase</keyword>
<comment type="caution">
    <text evidence="8">The sequence shown here is derived from an EMBL/GenBank/DDBJ whole genome shotgun (WGS) entry which is preliminary data.</text>
</comment>
<evidence type="ECO:0000313" key="9">
    <source>
        <dbReference type="Proteomes" id="UP000541033"/>
    </source>
</evidence>
<organism evidence="8 9">
    <name type="scientific">Lysinibacter cavernae</name>
    <dbReference type="NCBI Taxonomy" id="1640652"/>
    <lineage>
        <taxon>Bacteria</taxon>
        <taxon>Bacillati</taxon>
        <taxon>Actinomycetota</taxon>
        <taxon>Actinomycetes</taxon>
        <taxon>Micrococcales</taxon>
        <taxon>Microbacteriaceae</taxon>
        <taxon>Lysinibacter</taxon>
    </lineage>
</organism>
<proteinExistence type="inferred from homology"/>
<dbReference type="InterPro" id="IPR017583">
    <property type="entry name" value="Tagatose/fructose_Pkinase"/>
</dbReference>
<feature type="domain" description="Carbohydrate kinase PfkB" evidence="7">
    <location>
        <begin position="22"/>
        <end position="295"/>
    </location>
</feature>
<dbReference type="EMBL" id="JAAMOX010000001">
    <property type="protein sequence ID" value="NIH53825.1"/>
    <property type="molecule type" value="Genomic_DNA"/>
</dbReference>
<dbReference type="PANTHER" id="PTHR46566:SF2">
    <property type="entry name" value="ATP-DEPENDENT 6-PHOSPHOFRUCTOKINASE ISOZYME 2"/>
    <property type="match status" value="1"/>
</dbReference>
<evidence type="ECO:0000256" key="6">
    <source>
        <dbReference type="PIRNR" id="PIRNR000535"/>
    </source>
</evidence>
<accession>A0A7X5R1U4</accession>
<dbReference type="PANTHER" id="PTHR46566">
    <property type="entry name" value="1-PHOSPHOFRUCTOKINASE-RELATED"/>
    <property type="match status" value="1"/>
</dbReference>
<dbReference type="Pfam" id="PF00294">
    <property type="entry name" value="PfkB"/>
    <property type="match status" value="1"/>
</dbReference>
<dbReference type="GO" id="GO:0016773">
    <property type="term" value="F:phosphotransferase activity, alcohol group as acceptor"/>
    <property type="evidence" value="ECO:0007669"/>
    <property type="project" value="InterPro"/>
</dbReference>
<keyword evidence="5" id="KW-0067">ATP-binding</keyword>